<evidence type="ECO:0000256" key="1">
    <source>
        <dbReference type="SAM" id="SignalP"/>
    </source>
</evidence>
<organism evidence="2 5">
    <name type="scientific">Puccinia graminis f. sp. tritici</name>
    <dbReference type="NCBI Taxonomy" id="56615"/>
    <lineage>
        <taxon>Eukaryota</taxon>
        <taxon>Fungi</taxon>
        <taxon>Dikarya</taxon>
        <taxon>Basidiomycota</taxon>
        <taxon>Pucciniomycotina</taxon>
        <taxon>Pucciniomycetes</taxon>
        <taxon>Pucciniales</taxon>
        <taxon>Pucciniaceae</taxon>
        <taxon>Puccinia</taxon>
    </lineage>
</organism>
<keyword evidence="4" id="KW-1185">Reference proteome</keyword>
<feature type="chain" id="PRO_5036366007" evidence="1">
    <location>
        <begin position="20"/>
        <end position="104"/>
    </location>
</feature>
<gene>
    <name evidence="3" type="ORF">PGT21_013511</name>
    <name evidence="2" type="ORF">PGTUg99_015092</name>
</gene>
<evidence type="ECO:0000313" key="5">
    <source>
        <dbReference type="Proteomes" id="UP000325313"/>
    </source>
</evidence>
<name>A0A5B0LL30_PUCGR</name>
<dbReference type="Proteomes" id="UP000324748">
    <property type="component" value="Unassembled WGS sequence"/>
</dbReference>
<dbReference type="AlphaFoldDB" id="A0A5B0LL30"/>
<evidence type="ECO:0000313" key="3">
    <source>
        <dbReference type="EMBL" id="KAA1092766.1"/>
    </source>
</evidence>
<dbReference type="Proteomes" id="UP000325313">
    <property type="component" value="Unassembled WGS sequence"/>
</dbReference>
<proteinExistence type="predicted"/>
<reference evidence="4 5" key="1">
    <citation type="submission" date="2019-05" db="EMBL/GenBank/DDBJ databases">
        <title>Emergence of the Ug99 lineage of the wheat stem rust pathogen through somatic hybridization.</title>
        <authorList>
            <person name="Li F."/>
            <person name="Upadhyaya N.M."/>
            <person name="Sperschneider J."/>
            <person name="Matny O."/>
            <person name="Nguyen-Phuc H."/>
            <person name="Mago R."/>
            <person name="Raley C."/>
            <person name="Miller M.E."/>
            <person name="Silverstein K.A.T."/>
            <person name="Henningsen E."/>
            <person name="Hirsch C.D."/>
            <person name="Visser B."/>
            <person name="Pretorius Z.A."/>
            <person name="Steffenson B.J."/>
            <person name="Schwessinger B."/>
            <person name="Dodds P.N."/>
            <person name="Figueroa M."/>
        </authorList>
    </citation>
    <scope>NUCLEOTIDE SEQUENCE [LARGE SCALE GENOMIC DNA]</scope>
    <source>
        <strain evidence="3">21-0</strain>
        <strain evidence="2 5">Ug99</strain>
    </source>
</reference>
<comment type="caution">
    <text evidence="2">The sequence shown here is derived from an EMBL/GenBank/DDBJ whole genome shotgun (WGS) entry which is preliminary data.</text>
</comment>
<accession>A0A5B0LL30</accession>
<dbReference type="EMBL" id="VDEP01000515">
    <property type="protein sequence ID" value="KAA1064164.1"/>
    <property type="molecule type" value="Genomic_DNA"/>
</dbReference>
<evidence type="ECO:0000313" key="4">
    <source>
        <dbReference type="Proteomes" id="UP000324748"/>
    </source>
</evidence>
<keyword evidence="1" id="KW-0732">Signal</keyword>
<protein>
    <submittedName>
        <fullName evidence="2">Uncharacterized protein</fullName>
    </submittedName>
</protein>
<sequence length="104" mass="11861">MLNFEVVLVIMTILGSIHACSNVPKYAGGVCENGSICRSIGLQDTRLKEHAWARWDCPDPDNCTSNVIVKNDWVHIRKWCQRCFNYRHERGLEIGETSNRIGGR</sequence>
<feature type="signal peptide" evidence="1">
    <location>
        <begin position="1"/>
        <end position="19"/>
    </location>
</feature>
<dbReference type="EMBL" id="VSWC01000080">
    <property type="protein sequence ID" value="KAA1092766.1"/>
    <property type="molecule type" value="Genomic_DNA"/>
</dbReference>
<evidence type="ECO:0000313" key="2">
    <source>
        <dbReference type="EMBL" id="KAA1064164.1"/>
    </source>
</evidence>